<evidence type="ECO:0000256" key="2">
    <source>
        <dbReference type="ARBA" id="ARBA00022980"/>
    </source>
</evidence>
<comment type="similarity">
    <text evidence="1 6">Belongs to the universal ribosomal protein uS8 family.</text>
</comment>
<reference evidence="7 8" key="1">
    <citation type="submission" date="2015-02" db="EMBL/GenBank/DDBJ databases">
        <title>Genome Sequencing of Rickettsiales.</title>
        <authorList>
            <person name="Daugherty S.C."/>
            <person name="Su Q."/>
            <person name="Abolude K."/>
            <person name="Beier-Sexton M."/>
            <person name="Carlyon J.A."/>
            <person name="Carter R."/>
            <person name="Day N.P."/>
            <person name="Dumler S.J."/>
            <person name="Dyachenko V."/>
            <person name="Godinez A."/>
            <person name="Kurtti T.J."/>
            <person name="Lichay M."/>
            <person name="Mullins K.E."/>
            <person name="Ott S."/>
            <person name="Pappas-Brown V."/>
            <person name="Paris D.H."/>
            <person name="Patel P."/>
            <person name="Richards A.L."/>
            <person name="Sadzewicz L."/>
            <person name="Sears K."/>
            <person name="Seidman D."/>
            <person name="Sengamalay N."/>
            <person name="Stenos J."/>
            <person name="Tallon L.J."/>
            <person name="Vincent G."/>
            <person name="Fraser C.M."/>
            <person name="Munderloh U."/>
            <person name="Dunning-Hotopp J.C."/>
        </authorList>
    </citation>
    <scope>NUCLEOTIDE SEQUENCE [LARGE SCALE GENOMIC DNA]</scope>
    <source>
        <strain evidence="7 8">RAC413</strain>
    </source>
</reference>
<comment type="caution">
    <text evidence="7">The sequence shown here is derived from an EMBL/GenBank/DDBJ whole genome shotgun (WGS) entry which is preliminary data.</text>
</comment>
<dbReference type="RefSeq" id="WP_045808854.1">
    <property type="nucleotide sequence ID" value="NZ_LANX01000001.1"/>
</dbReference>
<dbReference type="GO" id="GO:0006412">
    <property type="term" value="P:translation"/>
    <property type="evidence" value="ECO:0007669"/>
    <property type="project" value="UniProtKB-UniRule"/>
</dbReference>
<dbReference type="Pfam" id="PF00410">
    <property type="entry name" value="Ribosomal_S8"/>
    <property type="match status" value="1"/>
</dbReference>
<organism evidence="7 8">
    <name type="scientific">Candidatus Neoehrlichia procyonis str. RAC413</name>
    <dbReference type="NCBI Taxonomy" id="1359163"/>
    <lineage>
        <taxon>Bacteria</taxon>
        <taxon>Pseudomonadati</taxon>
        <taxon>Pseudomonadota</taxon>
        <taxon>Alphaproteobacteria</taxon>
        <taxon>Rickettsiales</taxon>
        <taxon>Anaplasmataceae</taxon>
        <taxon>Candidatus Neoehrlichia</taxon>
    </lineage>
</organism>
<gene>
    <name evidence="6" type="primary">rpsH</name>
    <name evidence="7" type="ORF">NLO413_0424</name>
</gene>
<dbReference type="Gene3D" id="3.30.1370.30">
    <property type="match status" value="1"/>
</dbReference>
<accession>A0A0F3NLZ8</accession>
<protein>
    <recommendedName>
        <fullName evidence="4 6">Small ribosomal subunit protein uS8</fullName>
    </recommendedName>
</protein>
<dbReference type="FunFam" id="3.30.1490.10:FF:000001">
    <property type="entry name" value="30S ribosomal protein S8"/>
    <property type="match status" value="1"/>
</dbReference>
<evidence type="ECO:0000256" key="3">
    <source>
        <dbReference type="ARBA" id="ARBA00023274"/>
    </source>
</evidence>
<dbReference type="PATRIC" id="fig|1359163.3.peg.413"/>
<dbReference type="GO" id="GO:0019843">
    <property type="term" value="F:rRNA binding"/>
    <property type="evidence" value="ECO:0007669"/>
    <property type="project" value="UniProtKB-UniRule"/>
</dbReference>
<evidence type="ECO:0000256" key="6">
    <source>
        <dbReference type="HAMAP-Rule" id="MF_01302"/>
    </source>
</evidence>
<keyword evidence="6" id="KW-0699">rRNA-binding</keyword>
<dbReference type="HAMAP" id="MF_01302_B">
    <property type="entry name" value="Ribosomal_uS8_B"/>
    <property type="match status" value="1"/>
</dbReference>
<dbReference type="OrthoDB" id="9802617at2"/>
<keyword evidence="3 6" id="KW-0687">Ribonucleoprotein</keyword>
<dbReference type="SUPFAM" id="SSF56047">
    <property type="entry name" value="Ribosomal protein S8"/>
    <property type="match status" value="1"/>
</dbReference>
<dbReference type="GO" id="GO:0003735">
    <property type="term" value="F:structural constituent of ribosome"/>
    <property type="evidence" value="ECO:0007669"/>
    <property type="project" value="InterPro"/>
</dbReference>
<dbReference type="AlphaFoldDB" id="A0A0F3NLZ8"/>
<dbReference type="InterPro" id="IPR000630">
    <property type="entry name" value="Ribosomal_uS8"/>
</dbReference>
<evidence type="ECO:0000313" key="8">
    <source>
        <dbReference type="Proteomes" id="UP000033562"/>
    </source>
</evidence>
<dbReference type="GO" id="GO:0005737">
    <property type="term" value="C:cytoplasm"/>
    <property type="evidence" value="ECO:0007669"/>
    <property type="project" value="UniProtKB-ARBA"/>
</dbReference>
<comment type="subunit">
    <text evidence="5 6">Part of the 30S ribosomal subunit. Contacts proteins S5 and S12.</text>
</comment>
<dbReference type="GO" id="GO:0005840">
    <property type="term" value="C:ribosome"/>
    <property type="evidence" value="ECO:0007669"/>
    <property type="project" value="UniProtKB-KW"/>
</dbReference>
<proteinExistence type="inferred from homology"/>
<dbReference type="EMBL" id="LANX01000001">
    <property type="protein sequence ID" value="KJV69050.1"/>
    <property type="molecule type" value="Genomic_DNA"/>
</dbReference>
<keyword evidence="2 6" id="KW-0689">Ribosomal protein</keyword>
<name>A0A0F3NLZ8_9RICK</name>
<keyword evidence="8" id="KW-1185">Reference proteome</keyword>
<dbReference type="PANTHER" id="PTHR11758">
    <property type="entry name" value="40S RIBOSOMAL PROTEIN S15A"/>
    <property type="match status" value="1"/>
</dbReference>
<dbReference type="STRING" id="1359163.NLO413_0424"/>
<evidence type="ECO:0000313" key="7">
    <source>
        <dbReference type="EMBL" id="KJV69050.1"/>
    </source>
</evidence>
<keyword evidence="6" id="KW-0694">RNA-binding</keyword>
<dbReference type="InterPro" id="IPR035987">
    <property type="entry name" value="Ribosomal_uS8_sf"/>
</dbReference>
<comment type="function">
    <text evidence="6">One of the primary rRNA binding proteins, it binds directly to 16S rRNA central domain where it helps coordinate assembly of the platform of the 30S subunit.</text>
</comment>
<dbReference type="Proteomes" id="UP000033562">
    <property type="component" value="Unassembled WGS sequence"/>
</dbReference>
<dbReference type="GO" id="GO:1990904">
    <property type="term" value="C:ribonucleoprotein complex"/>
    <property type="evidence" value="ECO:0007669"/>
    <property type="project" value="UniProtKB-KW"/>
</dbReference>
<dbReference type="Gene3D" id="3.30.1490.10">
    <property type="match status" value="1"/>
</dbReference>
<sequence length="132" mass="14981">MSLSDPIANFLTIVRNGQMGMNKVVVVPYSCVILAILKMLLAEGYIEEFTEEYKTPKIKFFKIKLKYFNSIPVIKKIVRISKPGKRVYFSAKKMPKFYNGLGIYIVSTSKGIMLDYHTRKLGIGGEILCGVF</sequence>
<evidence type="ECO:0000256" key="5">
    <source>
        <dbReference type="ARBA" id="ARBA00046740"/>
    </source>
</evidence>
<evidence type="ECO:0000256" key="4">
    <source>
        <dbReference type="ARBA" id="ARBA00035258"/>
    </source>
</evidence>
<evidence type="ECO:0000256" key="1">
    <source>
        <dbReference type="ARBA" id="ARBA00006471"/>
    </source>
</evidence>
<dbReference type="NCBIfam" id="NF001109">
    <property type="entry name" value="PRK00136.1"/>
    <property type="match status" value="1"/>
</dbReference>